<dbReference type="PANTHER" id="PTHR31169:SF23">
    <property type="entry name" value="OS03G0572250 PROTEIN"/>
    <property type="match status" value="1"/>
</dbReference>
<proteinExistence type="predicted"/>
<keyword evidence="7" id="KW-0862">Zinc</keyword>
<evidence type="ECO:0000256" key="3">
    <source>
        <dbReference type="ARBA" id="ARBA00022490"/>
    </source>
</evidence>
<evidence type="ECO:0000256" key="11">
    <source>
        <dbReference type="ARBA" id="ARBA00023242"/>
    </source>
</evidence>
<dbReference type="AlphaFoldDB" id="A0A7I8I7G8"/>
<dbReference type="InterPro" id="IPR018866">
    <property type="entry name" value="Znf-4CXXC_R1"/>
</dbReference>
<feature type="region of interest" description="Disordered" evidence="12">
    <location>
        <begin position="1"/>
        <end position="49"/>
    </location>
</feature>
<evidence type="ECO:0000256" key="9">
    <source>
        <dbReference type="ARBA" id="ARBA00023015"/>
    </source>
</evidence>
<keyword evidence="5" id="KW-0597">Phosphoprotein</keyword>
<dbReference type="InterPro" id="IPR011011">
    <property type="entry name" value="Znf_FYVE_PHD"/>
</dbReference>
<dbReference type="GO" id="GO:0005737">
    <property type="term" value="C:cytoplasm"/>
    <property type="evidence" value="ECO:0007669"/>
    <property type="project" value="UniProtKB-SubCell"/>
</dbReference>
<evidence type="ECO:0000313" key="14">
    <source>
        <dbReference type="EMBL" id="CAA2613644.1"/>
    </source>
</evidence>
<evidence type="ECO:0000256" key="1">
    <source>
        <dbReference type="ARBA" id="ARBA00004123"/>
    </source>
</evidence>
<accession>A0A7I8I7G8</accession>
<feature type="compositionally biased region" description="Basic and acidic residues" evidence="12">
    <location>
        <begin position="336"/>
        <end position="392"/>
    </location>
</feature>
<sequence length="442" mass="49134">MVSTRARTVETPSMPKREGMVAADATPPPACLAGRRSGEWEGKSGTSLEYERCREERIRENMERMQKMGILDLALKFKSSVSGSSPASKGLQSRRSTPSPAKLTKDLPPRRSSRLQHATQISYSEIEVKRKDKSQSRGSKISVEEGAKEEIYTDEHRDLLGDREASWTLFVDGYDKNGARIYDPVRGKTCHQCRQKTLGYRTHCSSCNLVQGQFCGDCLYMRYGENVLETIKNPGWVCPVCRDICNCSLCRTKKGWAPTGCLYKKVVSHGFKSVAHFLIQTRRHPVDGDGEVVPALLVSAQRSLPFTDEEEPARTTENPRKRRKKEAESTPGAEETMEKVGDVDGEKGSHSPDEDVAKGCGEERTHGREEPDRGCVSDRDRRNGGKDQRRTNADSVAGGPTESDQKPGGNKGRSRGGRLLPVDVMRPSPDSIAGRLRSRMKF</sequence>
<dbReference type="GO" id="GO:0006355">
    <property type="term" value="P:regulation of DNA-templated transcription"/>
    <property type="evidence" value="ECO:0007669"/>
    <property type="project" value="InterPro"/>
</dbReference>
<dbReference type="EMBL" id="LR743588">
    <property type="protein sequence ID" value="CAA2613644.1"/>
    <property type="molecule type" value="Genomic_DNA"/>
</dbReference>
<evidence type="ECO:0000313" key="15">
    <source>
        <dbReference type="Proteomes" id="UP001189122"/>
    </source>
</evidence>
<dbReference type="GO" id="GO:0008270">
    <property type="term" value="F:zinc ion binding"/>
    <property type="evidence" value="ECO:0007669"/>
    <property type="project" value="UniProtKB-KW"/>
</dbReference>
<evidence type="ECO:0000256" key="10">
    <source>
        <dbReference type="ARBA" id="ARBA00023163"/>
    </source>
</evidence>
<comment type="subcellular location">
    <subcellularLocation>
        <location evidence="2">Cytoplasm</location>
    </subcellularLocation>
    <subcellularLocation>
        <location evidence="1">Nucleus</location>
    </subcellularLocation>
</comment>
<evidence type="ECO:0000256" key="6">
    <source>
        <dbReference type="ARBA" id="ARBA00022771"/>
    </source>
</evidence>
<name>A0A7I8I7G8_SPIIN</name>
<keyword evidence="9" id="KW-0805">Transcription regulation</keyword>
<dbReference type="Proteomes" id="UP001189122">
    <property type="component" value="Unassembled WGS sequence"/>
</dbReference>
<keyword evidence="4" id="KW-1017">Isopeptide bond</keyword>
<evidence type="ECO:0000256" key="2">
    <source>
        <dbReference type="ARBA" id="ARBA00004496"/>
    </source>
</evidence>
<keyword evidence="10" id="KW-0804">Transcription</keyword>
<evidence type="ECO:0000256" key="8">
    <source>
        <dbReference type="ARBA" id="ARBA00022843"/>
    </source>
</evidence>
<dbReference type="SUPFAM" id="SSF57903">
    <property type="entry name" value="FYVE/PHD zinc finger"/>
    <property type="match status" value="1"/>
</dbReference>
<dbReference type="InterPro" id="IPR040221">
    <property type="entry name" value="CDCA7/CDA7L"/>
</dbReference>
<feature type="region of interest" description="Disordered" evidence="12">
    <location>
        <begin position="82"/>
        <end position="143"/>
    </location>
</feature>
<feature type="domain" description="Zinc-finger" evidence="13">
    <location>
        <begin position="182"/>
        <end position="278"/>
    </location>
</feature>
<gene>
    <name evidence="14" type="ORF">SI7747_01000049</name>
</gene>
<dbReference type="PANTHER" id="PTHR31169">
    <property type="entry name" value="OS05G0300700 PROTEIN"/>
    <property type="match status" value="1"/>
</dbReference>
<keyword evidence="11" id="KW-0539">Nucleus</keyword>
<keyword evidence="6" id="KW-0863">Zinc-finger</keyword>
<protein>
    <recommendedName>
        <fullName evidence="13">Zinc-finger domain-containing protein</fullName>
    </recommendedName>
</protein>
<evidence type="ECO:0000256" key="4">
    <source>
        <dbReference type="ARBA" id="ARBA00022499"/>
    </source>
</evidence>
<feature type="compositionally biased region" description="Polar residues" evidence="12">
    <location>
        <begin position="90"/>
        <end position="99"/>
    </location>
</feature>
<feature type="region of interest" description="Disordered" evidence="12">
    <location>
        <begin position="303"/>
        <end position="442"/>
    </location>
</feature>
<organism evidence="14">
    <name type="scientific">Spirodela intermedia</name>
    <name type="common">Intermediate duckweed</name>
    <dbReference type="NCBI Taxonomy" id="51605"/>
    <lineage>
        <taxon>Eukaryota</taxon>
        <taxon>Viridiplantae</taxon>
        <taxon>Streptophyta</taxon>
        <taxon>Embryophyta</taxon>
        <taxon>Tracheophyta</taxon>
        <taxon>Spermatophyta</taxon>
        <taxon>Magnoliopsida</taxon>
        <taxon>Liliopsida</taxon>
        <taxon>Araceae</taxon>
        <taxon>Lemnoideae</taxon>
        <taxon>Spirodela</taxon>
    </lineage>
</organism>
<keyword evidence="8" id="KW-0832">Ubl conjugation</keyword>
<evidence type="ECO:0000259" key="13">
    <source>
        <dbReference type="Pfam" id="PF10497"/>
    </source>
</evidence>
<keyword evidence="15" id="KW-1185">Reference proteome</keyword>
<evidence type="ECO:0000256" key="12">
    <source>
        <dbReference type="SAM" id="MobiDB-lite"/>
    </source>
</evidence>
<dbReference type="EMBL" id="CACRZD030000001">
    <property type="protein sequence ID" value="CAA6653459.1"/>
    <property type="molecule type" value="Genomic_DNA"/>
</dbReference>
<evidence type="ECO:0000256" key="5">
    <source>
        <dbReference type="ARBA" id="ARBA00022553"/>
    </source>
</evidence>
<dbReference type="Pfam" id="PF10497">
    <property type="entry name" value="zf-4CXXC_R1"/>
    <property type="match status" value="1"/>
</dbReference>
<evidence type="ECO:0000256" key="7">
    <source>
        <dbReference type="ARBA" id="ARBA00022833"/>
    </source>
</evidence>
<reference evidence="14 15" key="1">
    <citation type="submission" date="2019-12" db="EMBL/GenBank/DDBJ databases">
        <authorList>
            <person name="Scholz U."/>
            <person name="Mascher M."/>
            <person name="Fiebig A."/>
        </authorList>
    </citation>
    <scope>NUCLEOTIDE SEQUENCE</scope>
</reference>
<keyword evidence="3" id="KW-0963">Cytoplasm</keyword>
<feature type="compositionally biased region" description="Basic and acidic residues" evidence="12">
    <location>
        <begin position="126"/>
        <end position="135"/>
    </location>
</feature>
<keyword evidence="6" id="KW-0479">Metal-binding</keyword>
<dbReference type="GO" id="GO:0005634">
    <property type="term" value="C:nucleus"/>
    <property type="evidence" value="ECO:0007669"/>
    <property type="project" value="UniProtKB-SubCell"/>
</dbReference>